<dbReference type="Gene3D" id="3.40.50.150">
    <property type="entry name" value="Vaccinia Virus protein VP39"/>
    <property type="match status" value="1"/>
</dbReference>
<dbReference type="GO" id="GO:0032259">
    <property type="term" value="P:methylation"/>
    <property type="evidence" value="ECO:0007669"/>
    <property type="project" value="UniProtKB-KW"/>
</dbReference>
<protein>
    <recommendedName>
        <fullName evidence="1">DNA (cytosine-5-)-methyltransferase</fullName>
        <ecNumber evidence="1">2.1.1.37</ecNumber>
    </recommendedName>
</protein>
<name>A0A1S8CZ21_9GAMM</name>
<dbReference type="NCBIfam" id="TIGR00675">
    <property type="entry name" value="dcm"/>
    <property type="match status" value="1"/>
</dbReference>
<dbReference type="PROSITE" id="PS51679">
    <property type="entry name" value="SAM_MT_C5"/>
    <property type="match status" value="1"/>
</dbReference>
<keyword evidence="5" id="KW-0680">Restriction system</keyword>
<comment type="caution">
    <text evidence="9">The sequence shown here is derived from an EMBL/GenBank/DDBJ whole genome shotgun (WGS) entry which is preliminary data.</text>
</comment>
<dbReference type="PRINTS" id="PR00105">
    <property type="entry name" value="C5METTRFRASE"/>
</dbReference>
<evidence type="ECO:0000256" key="7">
    <source>
        <dbReference type="PROSITE-ProRule" id="PRU01016"/>
    </source>
</evidence>
<sequence length="518" mass="58818">MHINVIDLFAGPGGLGEGFFSFNPVGEKYFPFQALCSVEKDIYAHATLRLRAFYRKLVQSGQLLPDNYYRYARNLADLPHDEHSAKLWENACEETLLLTLGDDEAKDMHLFNVLKQKLICGSQVAPTVLIGGPPCQAYSLVGRARNKGNSAYVPEKDGRHFLYKEYLKIMEIFSPDIFIMENVKGLLTSQVNGGAVFNQILADLQTCSEGYTLFSLNTGEPFGEHGFTDPRDFVLASEKYGVPQARHRIIIMGVKKSTAALIERIRSLEEKPPVSVGDAISNLPARRSSFSNRSRFFSTNTFEDWKLNLNRGINNLLSTDKSLDTELVEAMKDYLLKINNSVEPRQQKEFYQYLDMSRKEYHDFVCDSQGEEVLSHEPRPHMDSDLIRYFFCAVFRRAKGRNPRDHDFPAMLAPEHKSWNSGKFMDRFKVQGEDGFSSTVTSHISKDGHYFIHPDPVQCRSLTVREAARLQSFPDSYLFMGPRTQQYHQVGNAVPPLLARQIASIVYDTLMSVNGGMK</sequence>
<gene>
    <name evidence="9" type="ORF">BKE30_02925</name>
</gene>
<keyword evidence="2 7" id="KW-0489">Methyltransferase</keyword>
<dbReference type="GO" id="GO:0044027">
    <property type="term" value="P:negative regulation of gene expression via chromosomal CpG island methylation"/>
    <property type="evidence" value="ECO:0007669"/>
    <property type="project" value="TreeGrafter"/>
</dbReference>
<evidence type="ECO:0000256" key="2">
    <source>
        <dbReference type="ARBA" id="ARBA00022603"/>
    </source>
</evidence>
<evidence type="ECO:0000256" key="1">
    <source>
        <dbReference type="ARBA" id="ARBA00011975"/>
    </source>
</evidence>
<dbReference type="OrthoDB" id="9813719at2"/>
<dbReference type="GO" id="GO:0003677">
    <property type="term" value="F:DNA binding"/>
    <property type="evidence" value="ECO:0007669"/>
    <property type="project" value="TreeGrafter"/>
</dbReference>
<dbReference type="InterPro" id="IPR001525">
    <property type="entry name" value="C5_MeTfrase"/>
</dbReference>
<keyword evidence="3 7" id="KW-0808">Transferase</keyword>
<dbReference type="InterPro" id="IPR029063">
    <property type="entry name" value="SAM-dependent_MTases_sf"/>
</dbReference>
<evidence type="ECO:0000313" key="9">
    <source>
        <dbReference type="EMBL" id="ONG41854.1"/>
    </source>
</evidence>
<accession>A0A1S8CZ21</accession>
<dbReference type="SUPFAM" id="SSF53335">
    <property type="entry name" value="S-adenosyl-L-methionine-dependent methyltransferases"/>
    <property type="match status" value="1"/>
</dbReference>
<dbReference type="Proteomes" id="UP000192132">
    <property type="component" value="Unassembled WGS sequence"/>
</dbReference>
<dbReference type="Gene3D" id="3.90.120.10">
    <property type="entry name" value="DNA Methylase, subunit A, domain 2"/>
    <property type="match status" value="1"/>
</dbReference>
<evidence type="ECO:0000256" key="6">
    <source>
        <dbReference type="ARBA" id="ARBA00047422"/>
    </source>
</evidence>
<keyword evidence="4 7" id="KW-0949">S-adenosyl-L-methionine</keyword>
<comment type="catalytic activity">
    <reaction evidence="6">
        <text>a 2'-deoxycytidine in DNA + S-adenosyl-L-methionine = a 5-methyl-2'-deoxycytidine in DNA + S-adenosyl-L-homocysteine + H(+)</text>
        <dbReference type="Rhea" id="RHEA:13681"/>
        <dbReference type="Rhea" id="RHEA-COMP:11369"/>
        <dbReference type="Rhea" id="RHEA-COMP:11370"/>
        <dbReference type="ChEBI" id="CHEBI:15378"/>
        <dbReference type="ChEBI" id="CHEBI:57856"/>
        <dbReference type="ChEBI" id="CHEBI:59789"/>
        <dbReference type="ChEBI" id="CHEBI:85452"/>
        <dbReference type="ChEBI" id="CHEBI:85454"/>
        <dbReference type="EC" id="2.1.1.37"/>
    </reaction>
</comment>
<dbReference type="EMBL" id="MLCN01000007">
    <property type="protein sequence ID" value="ONG41854.1"/>
    <property type="molecule type" value="Genomic_DNA"/>
</dbReference>
<dbReference type="STRING" id="1907941.BKE30_02925"/>
<dbReference type="GO" id="GO:0003886">
    <property type="term" value="F:DNA (cytosine-5-)-methyltransferase activity"/>
    <property type="evidence" value="ECO:0007669"/>
    <property type="project" value="UniProtKB-EC"/>
</dbReference>
<dbReference type="PANTHER" id="PTHR10629:SF52">
    <property type="entry name" value="DNA (CYTOSINE-5)-METHYLTRANSFERASE 1"/>
    <property type="match status" value="1"/>
</dbReference>
<evidence type="ECO:0000256" key="3">
    <source>
        <dbReference type="ARBA" id="ARBA00022679"/>
    </source>
</evidence>
<evidence type="ECO:0000256" key="8">
    <source>
        <dbReference type="RuleBase" id="RU000416"/>
    </source>
</evidence>
<dbReference type="GO" id="GO:0009307">
    <property type="term" value="P:DNA restriction-modification system"/>
    <property type="evidence" value="ECO:0007669"/>
    <property type="project" value="UniProtKB-KW"/>
</dbReference>
<feature type="active site" evidence="7">
    <location>
        <position position="135"/>
    </location>
</feature>
<dbReference type="EC" id="2.1.1.37" evidence="1"/>
<reference evidence="9 10" key="1">
    <citation type="submission" date="2016-10" db="EMBL/GenBank/DDBJ databases">
        <title>Draft Genome sequence of Alkanindiges sp. strain H1.</title>
        <authorList>
            <person name="Subhash Y."/>
            <person name="Lee S."/>
        </authorList>
    </citation>
    <scope>NUCLEOTIDE SEQUENCE [LARGE SCALE GENOMIC DNA]</scope>
    <source>
        <strain evidence="9 10">H1</strain>
    </source>
</reference>
<dbReference type="InterPro" id="IPR050390">
    <property type="entry name" value="C5-Methyltransferase"/>
</dbReference>
<proteinExistence type="inferred from homology"/>
<evidence type="ECO:0000313" key="10">
    <source>
        <dbReference type="Proteomes" id="UP000192132"/>
    </source>
</evidence>
<evidence type="ECO:0000256" key="4">
    <source>
        <dbReference type="ARBA" id="ARBA00022691"/>
    </source>
</evidence>
<dbReference type="Pfam" id="PF00145">
    <property type="entry name" value="DNA_methylase"/>
    <property type="match status" value="1"/>
</dbReference>
<dbReference type="RefSeq" id="WP_076877211.1">
    <property type="nucleotide sequence ID" value="NZ_MLCN01000007.1"/>
</dbReference>
<keyword evidence="10" id="KW-1185">Reference proteome</keyword>
<organism evidence="9 10">
    <name type="scientific">Alkanindiges hydrocarboniclasticus</name>
    <dbReference type="NCBI Taxonomy" id="1907941"/>
    <lineage>
        <taxon>Bacteria</taxon>
        <taxon>Pseudomonadati</taxon>
        <taxon>Pseudomonadota</taxon>
        <taxon>Gammaproteobacteria</taxon>
        <taxon>Moraxellales</taxon>
        <taxon>Moraxellaceae</taxon>
        <taxon>Alkanindiges</taxon>
    </lineage>
</organism>
<comment type="similarity">
    <text evidence="7 8">Belongs to the class I-like SAM-binding methyltransferase superfamily. C5-methyltransferase family.</text>
</comment>
<dbReference type="AlphaFoldDB" id="A0A1S8CZ21"/>
<evidence type="ECO:0000256" key="5">
    <source>
        <dbReference type="ARBA" id="ARBA00022747"/>
    </source>
</evidence>
<dbReference type="PANTHER" id="PTHR10629">
    <property type="entry name" value="CYTOSINE-SPECIFIC METHYLTRANSFERASE"/>
    <property type="match status" value="1"/>
</dbReference>